<organism evidence="3 4">
    <name type="scientific">Sphingobium phenoxybenzoativorans</name>
    <dbReference type="NCBI Taxonomy" id="1592790"/>
    <lineage>
        <taxon>Bacteria</taxon>
        <taxon>Pseudomonadati</taxon>
        <taxon>Pseudomonadota</taxon>
        <taxon>Alphaproteobacteria</taxon>
        <taxon>Sphingomonadales</taxon>
        <taxon>Sphingomonadaceae</taxon>
        <taxon>Sphingobium</taxon>
    </lineage>
</organism>
<proteinExistence type="predicted"/>
<gene>
    <name evidence="3" type="ORF">KFK14_11230</name>
</gene>
<feature type="compositionally biased region" description="Polar residues" evidence="1">
    <location>
        <begin position="79"/>
        <end position="97"/>
    </location>
</feature>
<dbReference type="EMBL" id="CP073910">
    <property type="protein sequence ID" value="QUT07901.1"/>
    <property type="molecule type" value="Genomic_DNA"/>
</dbReference>
<name>A0A975Q3M9_9SPHN</name>
<feature type="region of interest" description="Disordered" evidence="1">
    <location>
        <begin position="79"/>
        <end position="106"/>
    </location>
</feature>
<reference evidence="3" key="1">
    <citation type="submission" date="2021-04" db="EMBL/GenBank/DDBJ databases">
        <title>Isolation of p-tert-butylphenol degrading bacteria Sphingobium phenoxybenzoativorans Tas13 from active sludge.</title>
        <authorList>
            <person name="Li Y."/>
        </authorList>
    </citation>
    <scope>NUCLEOTIDE SEQUENCE</scope>
    <source>
        <strain evidence="3">Tas13</strain>
    </source>
</reference>
<keyword evidence="2" id="KW-0812">Transmembrane</keyword>
<sequence>MNGKTAFALTLSLGFILLTGIGFFWPIPPENVKSIDSAMTALGTALGAAVMALLRNSQADEVRAANTTKALDTVQAALNASPPTDTPQQVQVVNNPDSPVPVEQAP</sequence>
<evidence type="ECO:0000256" key="1">
    <source>
        <dbReference type="SAM" id="MobiDB-lite"/>
    </source>
</evidence>
<dbReference type="Proteomes" id="UP000681425">
    <property type="component" value="Chromosome"/>
</dbReference>
<keyword evidence="4" id="KW-1185">Reference proteome</keyword>
<evidence type="ECO:0000313" key="4">
    <source>
        <dbReference type="Proteomes" id="UP000681425"/>
    </source>
</evidence>
<protein>
    <submittedName>
        <fullName evidence="3">Uncharacterized protein</fullName>
    </submittedName>
</protein>
<feature type="transmembrane region" description="Helical" evidence="2">
    <location>
        <begin position="7"/>
        <end position="25"/>
    </location>
</feature>
<dbReference type="AlphaFoldDB" id="A0A975Q3M9"/>
<dbReference type="RefSeq" id="WP_212610851.1">
    <property type="nucleotide sequence ID" value="NZ_CP073910.1"/>
</dbReference>
<evidence type="ECO:0000256" key="2">
    <source>
        <dbReference type="SAM" id="Phobius"/>
    </source>
</evidence>
<accession>A0A975Q3M9</accession>
<feature type="transmembrane region" description="Helical" evidence="2">
    <location>
        <begin position="37"/>
        <end position="54"/>
    </location>
</feature>
<evidence type="ECO:0000313" key="3">
    <source>
        <dbReference type="EMBL" id="QUT07901.1"/>
    </source>
</evidence>
<dbReference type="KEGG" id="spph:KFK14_11230"/>
<keyword evidence="2" id="KW-1133">Transmembrane helix</keyword>
<keyword evidence="2" id="KW-0472">Membrane</keyword>